<evidence type="ECO:0000256" key="6">
    <source>
        <dbReference type="ARBA" id="ARBA00019988"/>
    </source>
</evidence>
<evidence type="ECO:0000313" key="17">
    <source>
        <dbReference type="EMBL" id="MDI1485685.1"/>
    </source>
</evidence>
<comment type="caution">
    <text evidence="17">The sequence shown here is derived from an EMBL/GenBank/DDBJ whole genome shotgun (WGS) entry which is preliminary data.</text>
</comment>
<keyword evidence="18" id="KW-1185">Reference proteome</keyword>
<organism evidence="17 18">
    <name type="scientific">Ramalina farinacea</name>
    <dbReference type="NCBI Taxonomy" id="258253"/>
    <lineage>
        <taxon>Eukaryota</taxon>
        <taxon>Fungi</taxon>
        <taxon>Dikarya</taxon>
        <taxon>Ascomycota</taxon>
        <taxon>Pezizomycotina</taxon>
        <taxon>Lecanoromycetes</taxon>
        <taxon>OSLEUM clade</taxon>
        <taxon>Lecanoromycetidae</taxon>
        <taxon>Lecanorales</taxon>
        <taxon>Lecanorineae</taxon>
        <taxon>Ramalinaceae</taxon>
        <taxon>Ramalina</taxon>
    </lineage>
</organism>
<comment type="pathway">
    <text evidence="2">Lipid metabolism; sphingolipid metabolism.</text>
</comment>
<evidence type="ECO:0000256" key="12">
    <source>
        <dbReference type="ARBA" id="ARBA00031017"/>
    </source>
</evidence>
<evidence type="ECO:0000256" key="1">
    <source>
        <dbReference type="ARBA" id="ARBA00004141"/>
    </source>
</evidence>
<evidence type="ECO:0000256" key="16">
    <source>
        <dbReference type="SAM" id="Phobius"/>
    </source>
</evidence>
<keyword evidence="10 16" id="KW-1133">Transmembrane helix</keyword>
<reference evidence="17" key="1">
    <citation type="journal article" date="2023" name="Genome Biol. Evol.">
        <title>First Whole Genome Sequence and Flow Cytometry Genome Size Data for the Lichen-Forming Fungus Ramalina farinacea (Ascomycota).</title>
        <authorList>
            <person name="Llewellyn T."/>
            <person name="Mian S."/>
            <person name="Hill R."/>
            <person name="Leitch I.J."/>
            <person name="Gaya E."/>
        </authorList>
    </citation>
    <scope>NUCLEOTIDE SEQUENCE</scope>
    <source>
        <strain evidence="17">LIQ254RAFAR</strain>
    </source>
</reference>
<dbReference type="Gene3D" id="3.90.550.10">
    <property type="entry name" value="Spore Coat Polysaccharide Biosynthesis Protein SpsA, Chain A"/>
    <property type="match status" value="1"/>
</dbReference>
<keyword evidence="8 17" id="KW-0808">Transferase</keyword>
<name>A0AA43TSY6_9LECA</name>
<gene>
    <name evidence="17" type="primary">HSX11</name>
    <name evidence="17" type="ORF">OHK93_003874</name>
</gene>
<evidence type="ECO:0000256" key="8">
    <source>
        <dbReference type="ARBA" id="ARBA00022679"/>
    </source>
</evidence>
<dbReference type="SUPFAM" id="SSF53448">
    <property type="entry name" value="Nucleotide-diphospho-sugar transferases"/>
    <property type="match status" value="1"/>
</dbReference>
<evidence type="ECO:0000313" key="18">
    <source>
        <dbReference type="Proteomes" id="UP001161017"/>
    </source>
</evidence>
<evidence type="ECO:0000256" key="13">
    <source>
        <dbReference type="ARBA" id="ARBA00031543"/>
    </source>
</evidence>
<evidence type="ECO:0000256" key="15">
    <source>
        <dbReference type="SAM" id="MobiDB-lite"/>
    </source>
</evidence>
<keyword evidence="9 16" id="KW-0812">Transmembrane</keyword>
<dbReference type="EMBL" id="JAPUFD010000002">
    <property type="protein sequence ID" value="MDI1485685.1"/>
    <property type="molecule type" value="Genomic_DNA"/>
</dbReference>
<evidence type="ECO:0000256" key="9">
    <source>
        <dbReference type="ARBA" id="ARBA00022692"/>
    </source>
</evidence>
<accession>A0AA43TSY6</accession>
<sequence>MLEEPIAAICLVWYIFIIIVNAIGVYKIRRSYTSYQLPPASTTTFSSSAPHITIIRPVKGLEPSLYDCLASTFLQSYSPTKLTIYFCVSSRSDPALPTLQRLLTDFPAFDAHILVEEEDPNLRGQDGGATTNLGPNPKIRNMSRAWREAKGDFVWIIDCNVWVGPDAAGRMVDALCGFNAKSPAKGGKKYKFVHQLPLVVDVTDTTNPTNANGSNRWRSSSGGLLEELFLSTSHAKFYTAINTVAIAPCIIGKSNMFRRSHLNALTSPPKSPTTNTPIATTTTTASVPLAQQSQPGIDYFSSNICEDHLIGDLLWKNPVPTPIHPNTQSNWGNHILLPPTQQTSPSSPSPPYRWDGTYPAARAGYGSANSRSRSPR</sequence>
<evidence type="ECO:0000256" key="7">
    <source>
        <dbReference type="ARBA" id="ARBA00022676"/>
    </source>
</evidence>
<dbReference type="GO" id="GO:0006679">
    <property type="term" value="P:glucosylceramide biosynthetic process"/>
    <property type="evidence" value="ECO:0007669"/>
    <property type="project" value="TreeGrafter"/>
</dbReference>
<feature type="compositionally biased region" description="Polar residues" evidence="15">
    <location>
        <begin position="367"/>
        <end position="376"/>
    </location>
</feature>
<proteinExistence type="inferred from homology"/>
<evidence type="ECO:0000256" key="11">
    <source>
        <dbReference type="ARBA" id="ARBA00023136"/>
    </source>
</evidence>
<keyword evidence="7 17" id="KW-0328">Glycosyltransferase</keyword>
<dbReference type="AlphaFoldDB" id="A0AA43TSY6"/>
<evidence type="ECO:0000256" key="2">
    <source>
        <dbReference type="ARBA" id="ARBA00004760"/>
    </source>
</evidence>
<keyword evidence="11 16" id="KW-0472">Membrane</keyword>
<feature type="region of interest" description="Disordered" evidence="15">
    <location>
        <begin position="325"/>
        <end position="376"/>
    </location>
</feature>
<evidence type="ECO:0000256" key="4">
    <source>
        <dbReference type="ARBA" id="ARBA00006739"/>
    </source>
</evidence>
<dbReference type="InterPro" id="IPR029044">
    <property type="entry name" value="Nucleotide-diphossugar_trans"/>
</dbReference>
<dbReference type="GO" id="GO:0008120">
    <property type="term" value="F:ceramide glucosyltransferase activity"/>
    <property type="evidence" value="ECO:0007669"/>
    <property type="project" value="UniProtKB-EC"/>
</dbReference>
<evidence type="ECO:0000256" key="14">
    <source>
        <dbReference type="ARBA" id="ARBA00032575"/>
    </source>
</evidence>
<dbReference type="PANTHER" id="PTHR12726">
    <property type="entry name" value="CERAMIDE GLUCOSYLTRANSFERASE"/>
    <property type="match status" value="1"/>
</dbReference>
<dbReference type="Proteomes" id="UP001161017">
    <property type="component" value="Unassembled WGS sequence"/>
</dbReference>
<dbReference type="PANTHER" id="PTHR12726:SF0">
    <property type="entry name" value="CERAMIDE GLUCOSYLTRANSFERASE"/>
    <property type="match status" value="1"/>
</dbReference>
<dbReference type="Pfam" id="PF13506">
    <property type="entry name" value="Glyco_transf_21"/>
    <property type="match status" value="1"/>
</dbReference>
<evidence type="ECO:0000256" key="5">
    <source>
        <dbReference type="ARBA" id="ARBA00012699"/>
    </source>
</evidence>
<dbReference type="GO" id="GO:0016020">
    <property type="term" value="C:membrane"/>
    <property type="evidence" value="ECO:0007669"/>
    <property type="project" value="UniProtKB-SubCell"/>
</dbReference>
<comment type="pathway">
    <text evidence="3">Sphingolipid metabolism.</text>
</comment>
<feature type="transmembrane region" description="Helical" evidence="16">
    <location>
        <begin position="6"/>
        <end position="26"/>
    </location>
</feature>
<evidence type="ECO:0000256" key="3">
    <source>
        <dbReference type="ARBA" id="ARBA00004991"/>
    </source>
</evidence>
<protein>
    <recommendedName>
        <fullName evidence="6">Ceramide glucosyltransferase</fullName>
        <ecNumber evidence="5">2.4.1.80</ecNumber>
    </recommendedName>
    <alternativeName>
        <fullName evidence="13">Glucosylceramide synthase</fullName>
    </alternativeName>
    <alternativeName>
        <fullName evidence="14">UDP-glucose ceramide glucosyltransferase</fullName>
    </alternativeName>
    <alternativeName>
        <fullName evidence="12">UDP-glucose:N-acylsphingosine D-glucosyltransferase</fullName>
    </alternativeName>
</protein>
<evidence type="ECO:0000256" key="10">
    <source>
        <dbReference type="ARBA" id="ARBA00022989"/>
    </source>
</evidence>
<comment type="similarity">
    <text evidence="4">Belongs to the glycosyltransferase 2 family.</text>
</comment>
<dbReference type="EC" id="2.4.1.80" evidence="5"/>
<dbReference type="InterPro" id="IPR025993">
    <property type="entry name" value="Ceramide_glucosylTrfase"/>
</dbReference>
<comment type="subcellular location">
    <subcellularLocation>
        <location evidence="1">Membrane</location>
        <topology evidence="1">Multi-pass membrane protein</topology>
    </subcellularLocation>
</comment>